<dbReference type="SUPFAM" id="SSF52172">
    <property type="entry name" value="CheY-like"/>
    <property type="match status" value="1"/>
</dbReference>
<feature type="modified residue" description="4-aspartylphosphate" evidence="2">
    <location>
        <position position="82"/>
    </location>
</feature>
<dbReference type="GO" id="GO:0000160">
    <property type="term" value="P:phosphorelay signal transduction system"/>
    <property type="evidence" value="ECO:0007669"/>
    <property type="project" value="InterPro"/>
</dbReference>
<evidence type="ECO:0000256" key="1">
    <source>
        <dbReference type="ARBA" id="ARBA00022553"/>
    </source>
</evidence>
<organism evidence="4 5">
    <name type="scientific">Rhodonellum psychrophilum GCM71 = DSM 17998</name>
    <dbReference type="NCBI Taxonomy" id="1123057"/>
    <lineage>
        <taxon>Bacteria</taxon>
        <taxon>Pseudomonadati</taxon>
        <taxon>Bacteroidota</taxon>
        <taxon>Cytophagia</taxon>
        <taxon>Cytophagales</taxon>
        <taxon>Cytophagaceae</taxon>
        <taxon>Rhodonellum</taxon>
    </lineage>
</organism>
<dbReference type="Pfam" id="PF00072">
    <property type="entry name" value="Response_reg"/>
    <property type="match status" value="1"/>
</dbReference>
<sequence>MLEKQHEFQKRNRKNQTRLPKIFGMNKLIKRILFVDDDKIQHMINKKNMLRLRPDLELFFFENPYLALDWLATNEADLLMLDVNMPEMNGWEFLDELNKLKILIDVKMLTSSLDPDDIENSMGYTQISGFLIKPLQNEVISDILGL</sequence>
<reference evidence="4 5" key="1">
    <citation type="journal article" date="2013" name="Genome Announc.">
        <title>Draft Genome Sequence of the Psychrophilic and Alkaliphilic Rhodonellum psychrophilum Strain GCM71T.</title>
        <authorList>
            <person name="Hauptmann A.L."/>
            <person name="Glaring M.A."/>
            <person name="Hallin P.F."/>
            <person name="Prieme A."/>
            <person name="Stougaard P."/>
        </authorList>
    </citation>
    <scope>NUCLEOTIDE SEQUENCE [LARGE SCALE GENOMIC DNA]</scope>
    <source>
        <strain evidence="4 5">GCM71</strain>
    </source>
</reference>
<dbReference type="PATRIC" id="fig|1123057.7.peg.1729"/>
<evidence type="ECO:0000313" key="4">
    <source>
        <dbReference type="EMBL" id="ERM83392.1"/>
    </source>
</evidence>
<feature type="domain" description="Response regulatory" evidence="3">
    <location>
        <begin position="31"/>
        <end position="146"/>
    </location>
</feature>
<dbReference type="PANTHER" id="PTHR44591">
    <property type="entry name" value="STRESS RESPONSE REGULATOR PROTEIN 1"/>
    <property type="match status" value="1"/>
</dbReference>
<name>U5C5D6_9BACT</name>
<dbReference type="PROSITE" id="PS50110">
    <property type="entry name" value="RESPONSE_REGULATORY"/>
    <property type="match status" value="1"/>
</dbReference>
<proteinExistence type="predicted"/>
<dbReference type="SMART" id="SM00448">
    <property type="entry name" value="REC"/>
    <property type="match status" value="1"/>
</dbReference>
<keyword evidence="5" id="KW-1185">Reference proteome</keyword>
<dbReference type="PANTHER" id="PTHR44591:SF23">
    <property type="entry name" value="CHEY SUBFAMILY"/>
    <property type="match status" value="1"/>
</dbReference>
<dbReference type="Proteomes" id="UP000016843">
    <property type="component" value="Unassembled WGS sequence"/>
</dbReference>
<dbReference type="Gene3D" id="3.40.50.2300">
    <property type="match status" value="1"/>
</dbReference>
<dbReference type="EMBL" id="AWXR01000014">
    <property type="protein sequence ID" value="ERM83392.1"/>
    <property type="molecule type" value="Genomic_DNA"/>
</dbReference>
<dbReference type="InterPro" id="IPR050595">
    <property type="entry name" value="Bact_response_regulator"/>
</dbReference>
<dbReference type="eggNOG" id="COG3437">
    <property type="taxonomic scope" value="Bacteria"/>
</dbReference>
<evidence type="ECO:0000313" key="5">
    <source>
        <dbReference type="Proteomes" id="UP000016843"/>
    </source>
</evidence>
<evidence type="ECO:0000259" key="3">
    <source>
        <dbReference type="PROSITE" id="PS50110"/>
    </source>
</evidence>
<dbReference type="AlphaFoldDB" id="U5C5D6"/>
<protein>
    <recommendedName>
        <fullName evidence="3">Response regulatory domain-containing protein</fullName>
    </recommendedName>
</protein>
<keyword evidence="1 2" id="KW-0597">Phosphoprotein</keyword>
<evidence type="ECO:0000256" key="2">
    <source>
        <dbReference type="PROSITE-ProRule" id="PRU00169"/>
    </source>
</evidence>
<gene>
    <name evidence="4" type="ORF">P872_16235</name>
</gene>
<accession>U5C5D6</accession>
<dbReference type="InterPro" id="IPR001789">
    <property type="entry name" value="Sig_transdc_resp-reg_receiver"/>
</dbReference>
<comment type="caution">
    <text evidence="4">The sequence shown here is derived from an EMBL/GenBank/DDBJ whole genome shotgun (WGS) entry which is preliminary data.</text>
</comment>
<dbReference type="InterPro" id="IPR011006">
    <property type="entry name" value="CheY-like_superfamily"/>
</dbReference>